<evidence type="ECO:0000256" key="1">
    <source>
        <dbReference type="SAM" id="MobiDB-lite"/>
    </source>
</evidence>
<evidence type="ECO:0000313" key="3">
    <source>
        <dbReference type="EMBL" id="MBH8554431.1"/>
    </source>
</evidence>
<dbReference type="PROSITE" id="PS50846">
    <property type="entry name" value="HMA_2"/>
    <property type="match status" value="1"/>
</dbReference>
<dbReference type="InterPro" id="IPR006121">
    <property type="entry name" value="HMA_dom"/>
</dbReference>
<dbReference type="Gene3D" id="3.30.70.100">
    <property type="match status" value="1"/>
</dbReference>
<accession>A0A8J7HG98</accession>
<dbReference type="RefSeq" id="WP_214440671.1">
    <property type="nucleotide sequence ID" value="NZ_JAECZB010000072.1"/>
</dbReference>
<dbReference type="AlphaFoldDB" id="A0A8J7HG98"/>
<keyword evidence="4" id="KW-1185">Reference proteome</keyword>
<dbReference type="SUPFAM" id="SSF55008">
    <property type="entry name" value="HMA, heavy metal-associated domain"/>
    <property type="match status" value="1"/>
</dbReference>
<feature type="compositionally biased region" description="Polar residues" evidence="1">
    <location>
        <begin position="1"/>
        <end position="27"/>
    </location>
</feature>
<feature type="domain" description="HMA" evidence="2">
    <location>
        <begin position="60"/>
        <end position="126"/>
    </location>
</feature>
<dbReference type="Proteomes" id="UP000599391">
    <property type="component" value="Unassembled WGS sequence"/>
</dbReference>
<protein>
    <recommendedName>
        <fullName evidence="2">HMA domain-containing protein</fullName>
    </recommendedName>
</protein>
<reference evidence="3 4" key="1">
    <citation type="journal article" date="2021" name="Int. J. Syst. Evol. Microbiol.">
        <title>Amazonocrinis nigriterrae gen. nov., sp. nov., Atlanticothrix silvestris gen. nov., sp. nov. and Dendronalium phyllosphericum gen. nov., sp. nov., nostocacean cyanobacteria from Brazilian environments.</title>
        <authorList>
            <person name="Alvarenga D.O."/>
            <person name="Andreote A.P.D."/>
            <person name="Branco L.H.Z."/>
            <person name="Delbaje E."/>
            <person name="Cruz R.B."/>
            <person name="Varani A.M."/>
            <person name="Fiore M.F."/>
        </authorList>
    </citation>
    <scope>NUCLEOTIDE SEQUENCE [LARGE SCALE GENOMIC DNA]</scope>
    <source>
        <strain evidence="3 4">CENA357</strain>
    </source>
</reference>
<dbReference type="Pfam" id="PF19991">
    <property type="entry name" value="HMA_2"/>
    <property type="match status" value="2"/>
</dbReference>
<dbReference type="InterPro" id="IPR036163">
    <property type="entry name" value="HMA_dom_sf"/>
</dbReference>
<dbReference type="EMBL" id="JAECZB010000072">
    <property type="protein sequence ID" value="MBH8554431.1"/>
    <property type="molecule type" value="Genomic_DNA"/>
</dbReference>
<comment type="caution">
    <text evidence="3">The sequence shown here is derived from an EMBL/GenBank/DDBJ whole genome shotgun (WGS) entry which is preliminary data.</text>
</comment>
<evidence type="ECO:0000259" key="2">
    <source>
        <dbReference type="PROSITE" id="PS50846"/>
    </source>
</evidence>
<name>A0A8J7HG98_9CYAN</name>
<proteinExistence type="predicted"/>
<organism evidence="3 4">
    <name type="scientific">Atlanticothrix silvestris CENA357</name>
    <dbReference type="NCBI Taxonomy" id="1725252"/>
    <lineage>
        <taxon>Bacteria</taxon>
        <taxon>Bacillati</taxon>
        <taxon>Cyanobacteriota</taxon>
        <taxon>Cyanophyceae</taxon>
        <taxon>Nostocales</taxon>
        <taxon>Nodulariaceae</taxon>
        <taxon>Atlanticothrix</taxon>
        <taxon>Atlanticothrix silvestris</taxon>
    </lineage>
</organism>
<feature type="compositionally biased region" description="Low complexity" evidence="1">
    <location>
        <begin position="201"/>
        <end position="221"/>
    </location>
</feature>
<gene>
    <name evidence="3" type="ORF">I8751_19080</name>
</gene>
<evidence type="ECO:0000313" key="4">
    <source>
        <dbReference type="Proteomes" id="UP000599391"/>
    </source>
</evidence>
<feature type="region of interest" description="Disordered" evidence="1">
    <location>
        <begin position="201"/>
        <end position="228"/>
    </location>
</feature>
<dbReference type="CDD" id="cd00371">
    <property type="entry name" value="HMA"/>
    <property type="match status" value="1"/>
</dbReference>
<feature type="region of interest" description="Disordered" evidence="1">
    <location>
        <begin position="1"/>
        <end position="32"/>
    </location>
</feature>
<sequence length="375" mass="41328">MTKAISSCELSPQSTIPPDLISSQCQNPDEKVNKSTNESVAQSKVPALTEELQIVHATNGRIRIRTTDASLNSKLEIISKHLRRGKGVKEASVNQQTGSLVVTFDENLISLPQMLEILHKLDIQQSQTPLQSVDNIDPFAAWKSFDFWKEQTVSLIPLMTGLAVTTGLKINGFVAIPVYMITSSATRRVIDYLEPQVSASESSKSSHTNSVTKSSQSSSSTSDDRLSEIPQPAKVDYKVAHAIPGRMRFHIPQLAQDRAYAERLERLIKTDPQVNSVRINYDAASIAIAYQPREVSVTHWVNLIELALEKNPPTPLVKTVDQQLPVESVSQPAQAIDTTTTSEPENQAIDLSSVWADMKSPGLSFSLDYMANLCF</sequence>
<dbReference type="GO" id="GO:0046872">
    <property type="term" value="F:metal ion binding"/>
    <property type="evidence" value="ECO:0007669"/>
    <property type="project" value="InterPro"/>
</dbReference>